<dbReference type="PIR" id="S75453">
    <property type="entry name" value="S75453"/>
</dbReference>
<keyword evidence="4" id="KW-0411">Iron-sulfur</keyword>
<accession>P73947</accession>
<dbReference type="eggNOG" id="COG0535">
    <property type="taxonomic scope" value="Bacteria"/>
</dbReference>
<evidence type="ECO:0000256" key="3">
    <source>
        <dbReference type="ARBA" id="ARBA00023004"/>
    </source>
</evidence>
<keyword evidence="3" id="KW-0408">Iron</keyword>
<dbReference type="KEGG" id="syn:slr1507"/>
<dbReference type="Gene3D" id="3.20.20.70">
    <property type="entry name" value="Aldolase class I"/>
    <property type="match status" value="1"/>
</dbReference>
<evidence type="ECO:0000256" key="4">
    <source>
        <dbReference type="ARBA" id="ARBA00023014"/>
    </source>
</evidence>
<dbReference type="PaxDb" id="1148-1653098"/>
<keyword evidence="2" id="KW-0479">Metal-binding</keyword>
<dbReference type="InterPro" id="IPR022563">
    <property type="entry name" value="DUF3463"/>
</dbReference>
<organism evidence="6 7">
    <name type="scientific">Synechocystis sp. (strain ATCC 27184 / PCC 6803 / Kazusa)</name>
    <dbReference type="NCBI Taxonomy" id="1111708"/>
    <lineage>
        <taxon>Bacteria</taxon>
        <taxon>Bacillati</taxon>
        <taxon>Cyanobacteriota</taxon>
        <taxon>Cyanophyceae</taxon>
        <taxon>Synechococcales</taxon>
        <taxon>Merismopediaceae</taxon>
        <taxon>Synechocystis</taxon>
    </lineage>
</organism>
<evidence type="ECO:0000313" key="7">
    <source>
        <dbReference type="Proteomes" id="UP000001425"/>
    </source>
</evidence>
<gene>
    <name evidence="6" type="ordered locus">slr1507</name>
</gene>
<dbReference type="InterPro" id="IPR050377">
    <property type="entry name" value="Radical_SAM_PqqE_MftC-like"/>
</dbReference>
<dbReference type="EMBL" id="BA000022">
    <property type="protein sequence ID" value="BAA18014.1"/>
    <property type="molecule type" value="Genomic_DNA"/>
</dbReference>
<dbReference type="PANTHER" id="PTHR11228">
    <property type="entry name" value="RADICAL SAM DOMAIN PROTEIN"/>
    <property type="match status" value="1"/>
</dbReference>
<evidence type="ECO:0000259" key="5">
    <source>
        <dbReference type="PROSITE" id="PS51918"/>
    </source>
</evidence>
<dbReference type="SFLD" id="SFLDG01067">
    <property type="entry name" value="SPASM/twitch_domain_containing"/>
    <property type="match status" value="1"/>
</dbReference>
<dbReference type="GO" id="GO:0051536">
    <property type="term" value="F:iron-sulfur cluster binding"/>
    <property type="evidence" value="ECO:0007669"/>
    <property type="project" value="UniProtKB-KW"/>
</dbReference>
<protein>
    <submittedName>
        <fullName evidence="6">Slr1507 protein</fullName>
    </submittedName>
</protein>
<dbReference type="GO" id="GO:0003824">
    <property type="term" value="F:catalytic activity"/>
    <property type="evidence" value="ECO:0007669"/>
    <property type="project" value="InterPro"/>
</dbReference>
<dbReference type="PhylomeDB" id="P73947"/>
<dbReference type="InterPro" id="IPR017833">
    <property type="entry name" value="Hopanoid_synth-assoc_rSAM_HpnH"/>
</dbReference>
<dbReference type="InParanoid" id="P73947"/>
<dbReference type="CDD" id="cd01335">
    <property type="entry name" value="Radical_SAM"/>
    <property type="match status" value="1"/>
</dbReference>
<dbReference type="PROSITE" id="PS51918">
    <property type="entry name" value="RADICAL_SAM"/>
    <property type="match status" value="1"/>
</dbReference>
<dbReference type="AlphaFoldDB" id="P73947"/>
<dbReference type="InterPro" id="IPR058240">
    <property type="entry name" value="rSAM_sf"/>
</dbReference>
<dbReference type="InterPro" id="IPR006594">
    <property type="entry name" value="LisH"/>
</dbReference>
<dbReference type="GO" id="GO:0046872">
    <property type="term" value="F:metal ion binding"/>
    <property type="evidence" value="ECO:0007669"/>
    <property type="project" value="UniProtKB-KW"/>
</dbReference>
<feature type="domain" description="Radical SAM core" evidence="5">
    <location>
        <begin position="42"/>
        <end position="261"/>
    </location>
</feature>
<dbReference type="Pfam" id="PF04055">
    <property type="entry name" value="Radical_SAM"/>
    <property type="match status" value="1"/>
</dbReference>
<reference evidence="6 7" key="2">
    <citation type="journal article" date="1996" name="DNA Res.">
        <title>Sequence analysis of the genome of the unicellular cyanobacterium Synechocystis sp. strain PCC6803. II. Sequence determination of the entire genome and assignment of potential protein-coding regions.</title>
        <authorList>
            <person name="Kaneko T."/>
            <person name="Sato S."/>
            <person name="Kotani H."/>
            <person name="Tanaka A."/>
            <person name="Asamizu E."/>
            <person name="Nakamura Y."/>
            <person name="Miyajima N."/>
            <person name="Hirosawa M."/>
            <person name="Sugiura M."/>
            <person name="Sasamoto S."/>
            <person name="Kimura T."/>
            <person name="Hosouchi T."/>
            <person name="Matsuno A."/>
            <person name="Muraki A."/>
            <person name="Nakazaki N."/>
            <person name="Naruo K."/>
            <person name="Okumura S."/>
            <person name="Shimpo S."/>
            <person name="Takeuchi C."/>
            <person name="Wada T."/>
            <person name="Watanabe A."/>
            <person name="Yamada M."/>
            <person name="Yasuda M."/>
            <person name="Tabata S."/>
        </authorList>
    </citation>
    <scope>NUCLEOTIDE SEQUENCE [LARGE SCALE GENOMIC DNA]</scope>
    <source>
        <strain evidence="7">ATCC 27184 / PCC 6803 / Kazusa</strain>
    </source>
</reference>
<proteinExistence type="predicted"/>
<dbReference type="PROSITE" id="PS50896">
    <property type="entry name" value="LISH"/>
    <property type="match status" value="1"/>
</dbReference>
<dbReference type="InterPro" id="IPR013785">
    <property type="entry name" value="Aldolase_TIM"/>
</dbReference>
<dbReference type="SFLD" id="SFLDS00029">
    <property type="entry name" value="Radical_SAM"/>
    <property type="match status" value="1"/>
</dbReference>
<name>P73947_SYNY3</name>
<sequence>MAGFSRVILFGNNQKFRWCEKIMAVSLKQALVVGSYIVGQRLQGKKRFPLVLMLEPLFRCNLACQGCGKIQHPTEILKQNLSPEDCFRAVEECGAPVVSIPGGEPLLHPQIDEIVRGLVARRKFIYLCTNAILLEKSLDKFQPSPYLTFSVHLDGPREHHDKCVDRQGVFDKAVAAIKAAKAKGFRVTTNTTVFEGANVAKMQAFFDYLQTLGIDGMMISPGYSYEWAPDQDHFLKRDQTKALFRELLAPWNKGKKAWNFNHNPLFLDFLMGEKDYDCTPWGSPSYSVLGWQKPCYLLNEGYYQSFQELLEETRWENYGPKSNNPQCQDCMVHCGYEPTAALDALHPANMGRAMGSLISA</sequence>
<reference evidence="6 7" key="1">
    <citation type="journal article" date="1995" name="DNA Res.">
        <title>Sequence analysis of the genome of the unicellular cyanobacterium Synechocystis sp. strain PCC6803. I. Sequence features in the 1 Mb region from map positions 64% to 92% of the genome.</title>
        <authorList>
            <person name="Kaneko T."/>
            <person name="Tanaka A."/>
            <person name="Sato S."/>
            <person name="Kotani H."/>
            <person name="Sazuka T."/>
            <person name="Miyajima N."/>
            <person name="Sugiura M."/>
            <person name="Tabata S."/>
        </authorList>
    </citation>
    <scope>NUCLEOTIDE SEQUENCE [LARGE SCALE GENOMIC DNA]</scope>
    <source>
        <strain evidence="7">ATCC 27184 / PCC 6803 / Kazusa</strain>
    </source>
</reference>
<dbReference type="Pfam" id="PF11946">
    <property type="entry name" value="DUF3463"/>
    <property type="match status" value="1"/>
</dbReference>
<dbReference type="SUPFAM" id="SSF102114">
    <property type="entry name" value="Radical SAM enzymes"/>
    <property type="match status" value="1"/>
</dbReference>
<keyword evidence="1" id="KW-0949">S-adenosyl-L-methionine</keyword>
<evidence type="ECO:0000256" key="2">
    <source>
        <dbReference type="ARBA" id="ARBA00022723"/>
    </source>
</evidence>
<dbReference type="EnsemblBacteria" id="BAA18014">
    <property type="protein sequence ID" value="BAA18014"/>
    <property type="gene ID" value="BAA18014"/>
</dbReference>
<evidence type="ECO:0000313" key="6">
    <source>
        <dbReference type="EMBL" id="BAA18014.1"/>
    </source>
</evidence>
<keyword evidence="7" id="KW-1185">Reference proteome</keyword>
<dbReference type="InterPro" id="IPR007197">
    <property type="entry name" value="rSAM"/>
</dbReference>
<evidence type="ECO:0000256" key="1">
    <source>
        <dbReference type="ARBA" id="ARBA00022691"/>
    </source>
</evidence>
<dbReference type="NCBIfam" id="TIGR03470">
    <property type="entry name" value="HpnH"/>
    <property type="match status" value="1"/>
</dbReference>
<dbReference type="SFLD" id="SFLDF00397">
    <property type="entry name" value="adenosyl-hopene_transferase"/>
    <property type="match status" value="1"/>
</dbReference>
<dbReference type="STRING" id="1148.gene:10498884"/>
<dbReference type="Proteomes" id="UP000001425">
    <property type="component" value="Chromosome"/>
</dbReference>
<dbReference type="PANTHER" id="PTHR11228:SF22">
    <property type="entry name" value="PEPTIDE BIOSYNTHESIS PROTEIN YYDG-RELATED"/>
    <property type="match status" value="1"/>
</dbReference>